<gene>
    <name evidence="1" type="ORF">SMAX5B_001003</name>
</gene>
<evidence type="ECO:0000313" key="2">
    <source>
        <dbReference type="Proteomes" id="UP000246464"/>
    </source>
</evidence>
<dbReference type="AlphaFoldDB" id="A0A2U9C191"/>
<name>A0A2U9C191_SCOMX</name>
<proteinExistence type="predicted"/>
<dbReference type="Proteomes" id="UP000246464">
    <property type="component" value="Chromosome 11"/>
</dbReference>
<protein>
    <submittedName>
        <fullName evidence="1">Uncharacterized protein</fullName>
    </submittedName>
</protein>
<accession>A0A2U9C191</accession>
<sequence>MLRMNQVSAGQRYITTRGITHGFSSCGRDGKHTPPLQQERRLLIGSLCYD</sequence>
<organism evidence="1 2">
    <name type="scientific">Scophthalmus maximus</name>
    <name type="common">Turbot</name>
    <name type="synonym">Psetta maxima</name>
    <dbReference type="NCBI Taxonomy" id="52904"/>
    <lineage>
        <taxon>Eukaryota</taxon>
        <taxon>Metazoa</taxon>
        <taxon>Chordata</taxon>
        <taxon>Craniata</taxon>
        <taxon>Vertebrata</taxon>
        <taxon>Euteleostomi</taxon>
        <taxon>Actinopterygii</taxon>
        <taxon>Neopterygii</taxon>
        <taxon>Teleostei</taxon>
        <taxon>Neoteleostei</taxon>
        <taxon>Acanthomorphata</taxon>
        <taxon>Carangaria</taxon>
        <taxon>Pleuronectiformes</taxon>
        <taxon>Pleuronectoidei</taxon>
        <taxon>Scophthalmidae</taxon>
        <taxon>Scophthalmus</taxon>
    </lineage>
</organism>
<reference evidence="1 2" key="1">
    <citation type="submission" date="2017-12" db="EMBL/GenBank/DDBJ databases">
        <title>Integrating genomic resources of turbot (Scophthalmus maximus) in depth evaluation of genetic and physical mapping variation across individuals.</title>
        <authorList>
            <person name="Martinez P."/>
        </authorList>
    </citation>
    <scope>NUCLEOTIDE SEQUENCE [LARGE SCALE GENOMIC DNA]</scope>
</reference>
<dbReference type="EMBL" id="CP026253">
    <property type="protein sequence ID" value="AWP10364.1"/>
    <property type="molecule type" value="Genomic_DNA"/>
</dbReference>
<evidence type="ECO:0000313" key="1">
    <source>
        <dbReference type="EMBL" id="AWP10364.1"/>
    </source>
</evidence>
<keyword evidence="2" id="KW-1185">Reference proteome</keyword>